<reference evidence="1" key="4">
    <citation type="submission" date="2025-08" db="UniProtKB">
        <authorList>
            <consortium name="Ensembl"/>
        </authorList>
    </citation>
    <scope>IDENTIFICATION</scope>
</reference>
<dbReference type="PANTHER" id="PTHR16131">
    <property type="entry name" value="LIGAND-DEPENDENT NUCLEAR RECEPTOR-INTERACTING FACTOR 1"/>
    <property type="match status" value="1"/>
</dbReference>
<dbReference type="STRING" id="7868.ENSCMIP00000018076"/>
<name>A0A4W3HPP1_CALMI</name>
<reference evidence="2" key="3">
    <citation type="journal article" date="2014" name="Nature">
        <title>Elephant shark genome provides unique insights into gnathostome evolution.</title>
        <authorList>
            <consortium name="International Elephant Shark Genome Sequencing Consortium"/>
            <person name="Venkatesh B."/>
            <person name="Lee A.P."/>
            <person name="Ravi V."/>
            <person name="Maurya A.K."/>
            <person name="Lian M.M."/>
            <person name="Swann J.B."/>
            <person name="Ohta Y."/>
            <person name="Flajnik M.F."/>
            <person name="Sutoh Y."/>
            <person name="Kasahara M."/>
            <person name="Hoon S."/>
            <person name="Gangu V."/>
            <person name="Roy S.W."/>
            <person name="Irimia M."/>
            <person name="Korzh V."/>
            <person name="Kondrychyn I."/>
            <person name="Lim Z.W."/>
            <person name="Tay B.H."/>
            <person name="Tohari S."/>
            <person name="Kong K.W."/>
            <person name="Ho S."/>
            <person name="Lorente-Galdos B."/>
            <person name="Quilez J."/>
            <person name="Marques-Bonet T."/>
            <person name="Raney B.J."/>
            <person name="Ingham P.W."/>
            <person name="Tay A."/>
            <person name="Hillier L.W."/>
            <person name="Minx P."/>
            <person name="Boehm T."/>
            <person name="Wilson R.K."/>
            <person name="Brenner S."/>
            <person name="Warren W.C."/>
        </authorList>
    </citation>
    <scope>NUCLEOTIDE SEQUENCE [LARGE SCALE GENOMIC DNA]</scope>
</reference>
<sequence>MSNIQPLVLQLDVSSPTPVAGCIYRIFQMIGPDGKNLLKLIPLSNASGNLLPNLPVSTNNDPSKVNISTLIHVSAQPQITASNSPCLPVFQDTNSGSFFLSPLEGSARCTGISTYSSPATPVPVQCYSTPSAVASVSPAQKSQISSTINVNQKLYMLVKSPMLPSGHHLQIPENAEVKSVPASSLPLALQQKIQGTAASILSSSKESTKESATVIYVSPVNTVKTVQKRLPTIRPKTIVQVANPESIATTINSSSKHGQGSATPPVIVSAASVVSTEQSQFRDAPMKWIVKENPQSLAHYLIPVKSSNNLASKILKSLAEQQHAESTNWLPPSTTASTEINTNIIGCKENALVMYNDKLYLVIQKDNEPATLLTKSGTHNPSIGHSDQADLIAKIKKTDNDHDRTAATVENITKHHSAWNKSIATHKHTGEMSGTSVPEPTMTDAELLMKAGIHTNVRICLTRVSMKYFEQLKTQSTAWAEPLQMTPHPAENMGMENKFQHNIKIEPELLSAVNDKQTQVDLKRAISIKTEHSTVLQACLEKEKKVEIKLEPKSPLKRKRTSDKSPLKVKQFIANQDLEHGYTDPQAFSARKTLHIRFQSTHIPMTSLLKCTLEERSMMKSSHTTNFNIVADCVPSTSGLSMVHAAAAEINAETSYRSVPFCESETLRDERIRRLKEILKEKEAALEKIRRKMIKPKSPVKRKEESNKCTLKMRNLFSQSLVGSGVSECDGSYLAGHSTGKALQGIPGGSEIHTTVSENRCICESTETRKSSHTTESIPKTMCLSAAQRSTAEKGTIDNWHPITSSNGDETMRDEKIKHLKEVLKEKVATLEKIRGK</sequence>
<dbReference type="Ensembl" id="ENSCMIT00000018419.1">
    <property type="protein sequence ID" value="ENSCMIP00000018076.1"/>
    <property type="gene ID" value="ENSCMIG00000008540.1"/>
</dbReference>
<organism evidence="1 2">
    <name type="scientific">Callorhinchus milii</name>
    <name type="common">Ghost shark</name>
    <dbReference type="NCBI Taxonomy" id="7868"/>
    <lineage>
        <taxon>Eukaryota</taxon>
        <taxon>Metazoa</taxon>
        <taxon>Chordata</taxon>
        <taxon>Craniata</taxon>
        <taxon>Vertebrata</taxon>
        <taxon>Chondrichthyes</taxon>
        <taxon>Holocephali</taxon>
        <taxon>Chimaeriformes</taxon>
        <taxon>Callorhinchidae</taxon>
        <taxon>Callorhinchus</taxon>
    </lineage>
</organism>
<dbReference type="AlphaFoldDB" id="A0A4W3HPP1"/>
<evidence type="ECO:0000313" key="2">
    <source>
        <dbReference type="Proteomes" id="UP000314986"/>
    </source>
</evidence>
<evidence type="ECO:0000313" key="1">
    <source>
        <dbReference type="Ensembl" id="ENSCMIP00000018076.1"/>
    </source>
</evidence>
<dbReference type="Pfam" id="PF15741">
    <property type="entry name" value="LRIF1"/>
    <property type="match status" value="3"/>
</dbReference>
<accession>A0A4W3HPP1</accession>
<dbReference type="OMA" id="SEHAYSC"/>
<evidence type="ECO:0008006" key="3">
    <source>
        <dbReference type="Google" id="ProtNLM"/>
    </source>
</evidence>
<reference evidence="2" key="1">
    <citation type="journal article" date="2006" name="Science">
        <title>Ancient noncoding elements conserved in the human genome.</title>
        <authorList>
            <person name="Venkatesh B."/>
            <person name="Kirkness E.F."/>
            <person name="Loh Y.H."/>
            <person name="Halpern A.L."/>
            <person name="Lee A.P."/>
            <person name="Johnson J."/>
            <person name="Dandona N."/>
            <person name="Viswanathan L.D."/>
            <person name="Tay A."/>
            <person name="Venter J.C."/>
            <person name="Strausberg R.L."/>
            <person name="Brenner S."/>
        </authorList>
    </citation>
    <scope>NUCLEOTIDE SEQUENCE [LARGE SCALE GENOMIC DNA]</scope>
</reference>
<dbReference type="InParanoid" id="A0A4W3HPP1"/>
<dbReference type="PANTHER" id="PTHR16131:SF2">
    <property type="entry name" value="LIGAND-DEPENDENT NUCLEAR RECEPTOR-INTERACTING FACTOR 1"/>
    <property type="match status" value="1"/>
</dbReference>
<dbReference type="GO" id="GO:0042974">
    <property type="term" value="F:nuclear retinoic acid receptor binding"/>
    <property type="evidence" value="ECO:0007669"/>
    <property type="project" value="InterPro"/>
</dbReference>
<reference evidence="1" key="5">
    <citation type="submission" date="2025-09" db="UniProtKB">
        <authorList>
            <consortium name="Ensembl"/>
        </authorList>
    </citation>
    <scope>IDENTIFICATION</scope>
</reference>
<keyword evidence="2" id="KW-1185">Reference proteome</keyword>
<dbReference type="Proteomes" id="UP000314986">
    <property type="component" value="Unassembled WGS sequence"/>
</dbReference>
<proteinExistence type="predicted"/>
<reference evidence="2" key="2">
    <citation type="journal article" date="2007" name="PLoS Biol.">
        <title>Survey sequencing and comparative analysis of the elephant shark (Callorhinchus milii) genome.</title>
        <authorList>
            <person name="Venkatesh B."/>
            <person name="Kirkness E.F."/>
            <person name="Loh Y.H."/>
            <person name="Halpern A.L."/>
            <person name="Lee A.P."/>
            <person name="Johnson J."/>
            <person name="Dandona N."/>
            <person name="Viswanathan L.D."/>
            <person name="Tay A."/>
            <person name="Venter J.C."/>
            <person name="Strausberg R.L."/>
            <person name="Brenner S."/>
        </authorList>
    </citation>
    <scope>NUCLEOTIDE SEQUENCE [LARGE SCALE GENOMIC DNA]</scope>
</reference>
<protein>
    <recommendedName>
        <fullName evidence="3">Ligand-dependent nuclear receptor-interacting factor 1</fullName>
    </recommendedName>
</protein>
<dbReference type="InterPro" id="IPR026191">
    <property type="entry name" value="LRIF1"/>
</dbReference>
<dbReference type="GO" id="GO:0006355">
    <property type="term" value="P:regulation of DNA-templated transcription"/>
    <property type="evidence" value="ECO:0007669"/>
    <property type="project" value="InterPro"/>
</dbReference>
<dbReference type="GeneTree" id="ENSGT00390000017353"/>